<evidence type="ECO:0000256" key="1">
    <source>
        <dbReference type="PROSITE-ProRule" id="PRU00409"/>
    </source>
</evidence>
<dbReference type="AlphaFoldDB" id="A0A3S2W7B9"/>
<dbReference type="InterPro" id="IPR011761">
    <property type="entry name" value="ATP-grasp"/>
</dbReference>
<name>A0A3S2W7B9_9BACI</name>
<dbReference type="GO" id="GO:0005524">
    <property type="term" value="F:ATP binding"/>
    <property type="evidence" value="ECO:0007669"/>
    <property type="project" value="UniProtKB-UniRule"/>
</dbReference>
<dbReference type="InterPro" id="IPR026838">
    <property type="entry name" value="YheC/D"/>
</dbReference>
<comment type="caution">
    <text evidence="3">The sequence shown here is derived from an EMBL/GenBank/DDBJ whole genome shotgun (WGS) entry which is preliminary data.</text>
</comment>
<reference evidence="3 4" key="1">
    <citation type="submission" date="2019-01" db="EMBL/GenBank/DDBJ databases">
        <title>Bacillus sp. M5HDSG1-1, whole genome shotgun sequence.</title>
        <authorList>
            <person name="Tuo L."/>
        </authorList>
    </citation>
    <scope>NUCLEOTIDE SEQUENCE [LARGE SCALE GENOMIC DNA]</scope>
    <source>
        <strain evidence="3 4">M5HDSG1-1</strain>
    </source>
</reference>
<proteinExistence type="predicted"/>
<dbReference type="GeneID" id="87615861"/>
<dbReference type="PROSITE" id="PS50975">
    <property type="entry name" value="ATP_GRASP"/>
    <property type="match status" value="1"/>
</dbReference>
<sequence length="364" mass="41715">MSSFGIMTLSLENEKSYITEIAKFGEATGFNVYQFVPSSYNPLTEKVSGKVFDKDKNAWYKQDFPIPDFLYDRCYYQDDAHSRQCKNIVEWLKQKEDTVFIGNGLPNKLKLYDVLKASKLNAYIPKSKPVLSAEELLEELSFVNPIMIKPINGSQGNGIYFIKEQNSCIHVRTDKKAKHVEHIFSDKEKFSRWLAQLLQKNDYFSQVYLPLCTAQKQPFDIRALLQKNEQNTWEIVEKGIRLGTEGRIISNLSAGAAVIPFKEWLENAPYTMKSFIETEIDDILTTLPPILEQTFPALFELGVDIGITENGSLWILDVNSKPGRKVILQAYPDLSGKLYRAPLAYAAMLRDGQRRNSNEKTLFY</sequence>
<protein>
    <submittedName>
        <fullName evidence="3">YheC/YheD family protein</fullName>
    </submittedName>
</protein>
<dbReference type="RefSeq" id="WP_127736373.1">
    <property type="nucleotide sequence ID" value="NZ_CAJCKN010000002.1"/>
</dbReference>
<organism evidence="3 4">
    <name type="scientific">Niallia taxi</name>
    <dbReference type="NCBI Taxonomy" id="2499688"/>
    <lineage>
        <taxon>Bacteria</taxon>
        <taxon>Bacillati</taxon>
        <taxon>Bacillota</taxon>
        <taxon>Bacilli</taxon>
        <taxon>Bacillales</taxon>
        <taxon>Bacillaceae</taxon>
        <taxon>Niallia</taxon>
    </lineage>
</organism>
<evidence type="ECO:0000313" key="3">
    <source>
        <dbReference type="EMBL" id="RVT67717.1"/>
    </source>
</evidence>
<feature type="domain" description="ATP-grasp" evidence="2">
    <location>
        <begin position="114"/>
        <end position="347"/>
    </location>
</feature>
<dbReference type="Pfam" id="PF14398">
    <property type="entry name" value="ATPgrasp_YheCD"/>
    <property type="match status" value="1"/>
</dbReference>
<accession>A0A3S2W7B9</accession>
<evidence type="ECO:0000313" key="4">
    <source>
        <dbReference type="Proteomes" id="UP000288024"/>
    </source>
</evidence>
<dbReference type="GO" id="GO:0046872">
    <property type="term" value="F:metal ion binding"/>
    <property type="evidence" value="ECO:0007669"/>
    <property type="project" value="InterPro"/>
</dbReference>
<dbReference type="Proteomes" id="UP000288024">
    <property type="component" value="Unassembled WGS sequence"/>
</dbReference>
<keyword evidence="1" id="KW-0547">Nucleotide-binding</keyword>
<keyword evidence="1" id="KW-0067">ATP-binding</keyword>
<keyword evidence="4" id="KW-1185">Reference proteome</keyword>
<gene>
    <name evidence="3" type="ORF">EM808_04380</name>
</gene>
<dbReference type="SUPFAM" id="SSF56059">
    <property type="entry name" value="Glutathione synthetase ATP-binding domain-like"/>
    <property type="match status" value="1"/>
</dbReference>
<evidence type="ECO:0000259" key="2">
    <source>
        <dbReference type="PROSITE" id="PS50975"/>
    </source>
</evidence>
<dbReference type="EMBL" id="RZTZ01000001">
    <property type="protein sequence ID" value="RVT67717.1"/>
    <property type="molecule type" value="Genomic_DNA"/>
</dbReference>